<protein>
    <submittedName>
        <fullName evidence="2">Uncharacterized protein</fullName>
    </submittedName>
</protein>
<name>A0A0J1B4C6_RHOIS</name>
<sequence>MNPPAVSNPSSSPDAELSSREGQSNPANSGDMASSSIGSSALSASSEVRLSRSRQTWTGAGSAAGFVLRYLPPMRRLLTDVLGSESDADRALAILISHLVKSGYSGHAKGRLRDFLILGLRSAAKARASEIESKAKKSSEGATPESPRELDLESAKTESRQWLSYWRDGLLQRTWRALEREQHRERTRVYRTEDAALDAPSANAEANVPPHDLVHDVLRMVTDHSGESSEVIAGRTAELAERSVSAAEVKRQLPVARSLFAQLLADEVSLTLEAADAEAIQAEIRKLGLQKAFAGLQVKA</sequence>
<accession>A0A0J1B4C6</accession>
<reference evidence="2" key="1">
    <citation type="submission" date="2015-05" db="EMBL/GenBank/DDBJ databases">
        <title>Permanent draft genome of Rhodopirellula islandicus K833.</title>
        <authorList>
            <person name="Kizina J."/>
            <person name="Richter M."/>
            <person name="Glockner F.O."/>
            <person name="Harder J."/>
        </authorList>
    </citation>
    <scope>NUCLEOTIDE SEQUENCE [LARGE SCALE GENOMIC DNA]</scope>
    <source>
        <strain evidence="2">K833</strain>
    </source>
</reference>
<organism evidence="2 3">
    <name type="scientific">Rhodopirellula islandica</name>
    <dbReference type="NCBI Taxonomy" id="595434"/>
    <lineage>
        <taxon>Bacteria</taxon>
        <taxon>Pseudomonadati</taxon>
        <taxon>Planctomycetota</taxon>
        <taxon>Planctomycetia</taxon>
        <taxon>Pirellulales</taxon>
        <taxon>Pirellulaceae</taxon>
        <taxon>Rhodopirellula</taxon>
    </lineage>
</organism>
<feature type="compositionally biased region" description="Low complexity" evidence="1">
    <location>
        <begin position="1"/>
        <end position="13"/>
    </location>
</feature>
<dbReference type="PATRIC" id="fig|595434.4.peg.5906"/>
<dbReference type="RefSeq" id="WP_047817084.1">
    <property type="nucleotide sequence ID" value="NZ_LECT01000050.1"/>
</dbReference>
<evidence type="ECO:0000313" key="2">
    <source>
        <dbReference type="EMBL" id="KLU01715.1"/>
    </source>
</evidence>
<comment type="caution">
    <text evidence="2">The sequence shown here is derived from an EMBL/GenBank/DDBJ whole genome shotgun (WGS) entry which is preliminary data.</text>
</comment>
<feature type="compositionally biased region" description="Basic and acidic residues" evidence="1">
    <location>
        <begin position="130"/>
        <end position="139"/>
    </location>
</feature>
<dbReference type="STRING" id="595434.RISK_006214"/>
<proteinExistence type="predicted"/>
<evidence type="ECO:0000256" key="1">
    <source>
        <dbReference type="SAM" id="MobiDB-lite"/>
    </source>
</evidence>
<evidence type="ECO:0000313" key="3">
    <source>
        <dbReference type="Proteomes" id="UP000036367"/>
    </source>
</evidence>
<gene>
    <name evidence="2" type="ORF">RISK_006214</name>
</gene>
<keyword evidence="3" id="KW-1185">Reference proteome</keyword>
<feature type="compositionally biased region" description="Polar residues" evidence="1">
    <location>
        <begin position="20"/>
        <end position="32"/>
    </location>
</feature>
<dbReference type="OrthoDB" id="286312at2"/>
<feature type="region of interest" description="Disordered" evidence="1">
    <location>
        <begin position="1"/>
        <end position="40"/>
    </location>
</feature>
<dbReference type="AlphaFoldDB" id="A0A0J1B4C6"/>
<dbReference type="Proteomes" id="UP000036367">
    <property type="component" value="Unassembled WGS sequence"/>
</dbReference>
<dbReference type="EMBL" id="LECT01000050">
    <property type="protein sequence ID" value="KLU01715.1"/>
    <property type="molecule type" value="Genomic_DNA"/>
</dbReference>
<feature type="region of interest" description="Disordered" evidence="1">
    <location>
        <begin position="130"/>
        <end position="154"/>
    </location>
</feature>